<proteinExistence type="predicted"/>
<evidence type="ECO:0000313" key="3">
    <source>
        <dbReference type="EMBL" id="GHJ85401.1"/>
    </source>
</evidence>
<evidence type="ECO:0000313" key="4">
    <source>
        <dbReference type="Proteomes" id="UP000620104"/>
    </source>
</evidence>
<accession>A0A8H3TR29</accession>
<feature type="compositionally biased region" description="Pro residues" evidence="1">
    <location>
        <begin position="320"/>
        <end position="330"/>
    </location>
</feature>
<dbReference type="Pfam" id="PF00168">
    <property type="entry name" value="C2"/>
    <property type="match status" value="1"/>
</dbReference>
<dbReference type="Gene3D" id="2.60.40.150">
    <property type="entry name" value="C2 domain"/>
    <property type="match status" value="1"/>
</dbReference>
<dbReference type="PANTHER" id="PTHR47052">
    <property type="entry name" value="CONSERVED SERINE PROLINE-RICH PROTEIN (AFU_ORTHOLOGUE AFUA_2G01790)"/>
    <property type="match status" value="1"/>
</dbReference>
<dbReference type="EMBL" id="BLZA01000011">
    <property type="protein sequence ID" value="GHJ85401.1"/>
    <property type="molecule type" value="Genomic_DNA"/>
</dbReference>
<dbReference type="AlphaFoldDB" id="A0A8H3TR29"/>
<dbReference type="InterPro" id="IPR035892">
    <property type="entry name" value="C2_domain_sf"/>
</dbReference>
<organism evidence="3 4">
    <name type="scientific">Naganishia liquefaciens</name>
    <dbReference type="NCBI Taxonomy" id="104408"/>
    <lineage>
        <taxon>Eukaryota</taxon>
        <taxon>Fungi</taxon>
        <taxon>Dikarya</taxon>
        <taxon>Basidiomycota</taxon>
        <taxon>Agaricomycotina</taxon>
        <taxon>Tremellomycetes</taxon>
        <taxon>Filobasidiales</taxon>
        <taxon>Filobasidiaceae</taxon>
        <taxon>Naganishia</taxon>
    </lineage>
</organism>
<dbReference type="Proteomes" id="UP000620104">
    <property type="component" value="Unassembled WGS sequence"/>
</dbReference>
<reference evidence="3" key="1">
    <citation type="submission" date="2020-07" db="EMBL/GenBank/DDBJ databases">
        <title>Draft Genome Sequence of a Deep-Sea Yeast, Naganishia (Cryptococcus) liquefaciens strain N6.</title>
        <authorList>
            <person name="Han Y.W."/>
            <person name="Kajitani R."/>
            <person name="Morimoto H."/>
            <person name="Parhat M."/>
            <person name="Tsubouchi H."/>
            <person name="Bakenova O."/>
            <person name="Ogata M."/>
            <person name="Argunhan B."/>
            <person name="Aoki R."/>
            <person name="Kajiwara S."/>
            <person name="Itoh T."/>
            <person name="Iwasaki H."/>
        </authorList>
    </citation>
    <scope>NUCLEOTIDE SEQUENCE</scope>
    <source>
        <strain evidence="3">N6</strain>
    </source>
</reference>
<dbReference type="PANTHER" id="PTHR47052:SF3">
    <property type="entry name" value="INGRESSION PROTEIN 1"/>
    <property type="match status" value="1"/>
</dbReference>
<feature type="compositionally biased region" description="Pro residues" evidence="1">
    <location>
        <begin position="233"/>
        <end position="246"/>
    </location>
</feature>
<feature type="compositionally biased region" description="Polar residues" evidence="1">
    <location>
        <begin position="608"/>
        <end position="617"/>
    </location>
</feature>
<feature type="region of interest" description="Disordered" evidence="1">
    <location>
        <begin position="531"/>
        <end position="660"/>
    </location>
</feature>
<feature type="compositionally biased region" description="Polar residues" evidence="1">
    <location>
        <begin position="207"/>
        <end position="227"/>
    </location>
</feature>
<feature type="region of interest" description="Disordered" evidence="1">
    <location>
        <begin position="74"/>
        <end position="95"/>
    </location>
</feature>
<dbReference type="SUPFAM" id="SSF49562">
    <property type="entry name" value="C2 domain (Calcium/lipid-binding domain, CaLB)"/>
    <property type="match status" value="1"/>
</dbReference>
<feature type="compositionally biased region" description="Low complexity" evidence="1">
    <location>
        <begin position="593"/>
        <end position="602"/>
    </location>
</feature>
<name>A0A8H3TR29_9TREE</name>
<protein>
    <recommendedName>
        <fullName evidence="2">C2 domain-containing protein</fullName>
    </recommendedName>
</protein>
<comment type="caution">
    <text evidence="3">The sequence shown here is derived from an EMBL/GenBank/DDBJ whole genome shotgun (WGS) entry which is preliminary data.</text>
</comment>
<feature type="domain" description="C2" evidence="2">
    <location>
        <begin position="1"/>
        <end position="136"/>
    </location>
</feature>
<evidence type="ECO:0000256" key="1">
    <source>
        <dbReference type="SAM" id="MobiDB-lite"/>
    </source>
</evidence>
<dbReference type="PROSITE" id="PS50004">
    <property type="entry name" value="C2"/>
    <property type="match status" value="1"/>
</dbReference>
<feature type="region of interest" description="Disordered" evidence="1">
    <location>
        <begin position="182"/>
        <end position="340"/>
    </location>
</feature>
<sequence>MSNPIDPKLLGELAIVVIRAQHLSDRSKIGKHHPYVVLKYGNNSVKTPVVKKGGQHPTFDAEVRFKITEDTEDIITRQPDSSDKDTVAPKKGRRMPKNKSMVLSVYADDPKEPKLVGETVVDLTTVFEKCEHDDMFELKYKNMFAGEIYLEMTYFINDAPPIPKKVPKPTSWMDYGTAGPLPSVGSSNSRPYGSQSYMATPPDLYKSNPQRRGSQSGSISTYNQVLPPTSAYVPPPAFPGKQPPPREQVGSIRHSVTSPSGPLPMVPALPSQPAFHADTYSQPNASHSHRHSLPGAIPQHGHWQNDQAYPRPSIPSTAPAVPPQPLPEPYPAYNQHSLPVQYPTDRPGSALYTPAAPPSSSFPRLNEMAMALPPFPPPPLVELPGRTTPLPSAYSMPSATPRPSTLPIPESYHYPPPDPHVNPYLPQPNVSGMPAPANSLPYAPPRPPSTHIATYPLIDNRPPSSMATAPPPERPYSSASAHYPPTVTSSYHVSSAVVPPAPLTGSHWPPNPAQYAPPAMNASAVPEIQPVRAHSPYTAPVGQPYEPQPYLPAGDHNEPLAYPPPVSAATWTTPEPDTRPGRTYLRSLGVGGAPVSAPPGVSLPYPEQSRSNYTSSGPPHASQPPHNANYGHAPDQAPMPETSYHQNYGGQAYQPTYSAY</sequence>
<dbReference type="OrthoDB" id="270970at2759"/>
<keyword evidence="4" id="KW-1185">Reference proteome</keyword>
<dbReference type="SMART" id="SM00239">
    <property type="entry name" value="C2"/>
    <property type="match status" value="1"/>
</dbReference>
<evidence type="ECO:0000259" key="2">
    <source>
        <dbReference type="PROSITE" id="PS50004"/>
    </source>
</evidence>
<feature type="compositionally biased region" description="Polar residues" evidence="1">
    <location>
        <begin position="184"/>
        <end position="198"/>
    </location>
</feature>
<feature type="region of interest" description="Disordered" evidence="1">
    <location>
        <begin position="426"/>
        <end position="483"/>
    </location>
</feature>
<dbReference type="InterPro" id="IPR052981">
    <property type="entry name" value="Ingression_C2_domain"/>
</dbReference>
<gene>
    <name evidence="3" type="ORF">NliqN6_1803</name>
</gene>
<feature type="compositionally biased region" description="Polar residues" evidence="1">
    <location>
        <begin position="643"/>
        <end position="660"/>
    </location>
</feature>
<dbReference type="InterPro" id="IPR000008">
    <property type="entry name" value="C2_dom"/>
</dbReference>